<name>A0ABT1SFP6_9FIRM</name>
<dbReference type="Gene3D" id="1.10.10.2910">
    <property type="match status" value="1"/>
</dbReference>
<protein>
    <submittedName>
        <fullName evidence="2">ImmA/IrrE family metallo-endopeptidase</fullName>
    </submittedName>
</protein>
<proteinExistence type="predicted"/>
<sequence length="147" mass="16956">MGLSWIDEYVYGVIDHCCSRDIFEIYDSLNINIKRVDKADSLLQGNDALYIRSYFGLEVVFIRDDLPYKYEKFTLAHELGRAILHAEVSKAAYNSKLINKSKLEKQSDYFALRLLAIAIDKDIYEGFTLDQISKDLCVTEDSLINIK</sequence>
<accession>A0ABT1SFP6</accession>
<organism evidence="2 3">
    <name type="scientific">Tissierella carlieri</name>
    <dbReference type="NCBI Taxonomy" id="689904"/>
    <lineage>
        <taxon>Bacteria</taxon>
        <taxon>Bacillati</taxon>
        <taxon>Bacillota</taxon>
        <taxon>Tissierellia</taxon>
        <taxon>Tissierellales</taxon>
        <taxon>Tissierellaceae</taxon>
        <taxon>Tissierella</taxon>
    </lineage>
</organism>
<dbReference type="Proteomes" id="UP001524478">
    <property type="component" value="Unassembled WGS sequence"/>
</dbReference>
<reference evidence="2 3" key="1">
    <citation type="submission" date="2022-06" db="EMBL/GenBank/DDBJ databases">
        <title>Isolation of gut microbiota from human fecal samples.</title>
        <authorList>
            <person name="Pamer E.G."/>
            <person name="Barat B."/>
            <person name="Waligurski E."/>
            <person name="Medina S."/>
            <person name="Paddock L."/>
            <person name="Mostad J."/>
        </authorList>
    </citation>
    <scope>NUCLEOTIDE SEQUENCE [LARGE SCALE GENOMIC DNA]</scope>
    <source>
        <strain evidence="2 3">DFI.7.95</strain>
    </source>
</reference>
<evidence type="ECO:0000313" key="3">
    <source>
        <dbReference type="Proteomes" id="UP001524478"/>
    </source>
</evidence>
<dbReference type="EMBL" id="JANGAC010000020">
    <property type="protein sequence ID" value="MCQ4925313.1"/>
    <property type="molecule type" value="Genomic_DNA"/>
</dbReference>
<dbReference type="Pfam" id="PF06114">
    <property type="entry name" value="Peptidase_M78"/>
    <property type="match status" value="1"/>
</dbReference>
<comment type="caution">
    <text evidence="2">The sequence shown here is derived from an EMBL/GenBank/DDBJ whole genome shotgun (WGS) entry which is preliminary data.</text>
</comment>
<evidence type="ECO:0000313" key="2">
    <source>
        <dbReference type="EMBL" id="MCQ4925313.1"/>
    </source>
</evidence>
<evidence type="ECO:0000259" key="1">
    <source>
        <dbReference type="Pfam" id="PF06114"/>
    </source>
</evidence>
<feature type="domain" description="IrrE N-terminal-like" evidence="1">
    <location>
        <begin position="35"/>
        <end position="115"/>
    </location>
</feature>
<gene>
    <name evidence="2" type="ORF">NE686_19570</name>
</gene>
<dbReference type="InterPro" id="IPR010359">
    <property type="entry name" value="IrrE_HExxH"/>
</dbReference>
<keyword evidence="3" id="KW-1185">Reference proteome</keyword>